<gene>
    <name evidence="1" type="ordered locus">Isop_2858</name>
</gene>
<reference evidence="1 2" key="2">
    <citation type="journal article" date="2011" name="Stand. Genomic Sci.">
        <title>Complete genome sequence of Isosphaera pallida type strain (IS1B).</title>
        <authorList>
            <consortium name="US DOE Joint Genome Institute (JGI-PGF)"/>
            <person name="Goker M."/>
            <person name="Cleland D."/>
            <person name="Saunders E."/>
            <person name="Lapidus A."/>
            <person name="Nolan M."/>
            <person name="Lucas S."/>
            <person name="Hammon N."/>
            <person name="Deshpande S."/>
            <person name="Cheng J.F."/>
            <person name="Tapia R."/>
            <person name="Han C."/>
            <person name="Goodwin L."/>
            <person name="Pitluck S."/>
            <person name="Liolios K."/>
            <person name="Pagani I."/>
            <person name="Ivanova N."/>
            <person name="Mavromatis K."/>
            <person name="Pati A."/>
            <person name="Chen A."/>
            <person name="Palaniappan K."/>
            <person name="Land M."/>
            <person name="Hauser L."/>
            <person name="Chang Y.J."/>
            <person name="Jeffries C.D."/>
            <person name="Detter J.C."/>
            <person name="Beck B."/>
            <person name="Woyke T."/>
            <person name="Bristow J."/>
            <person name="Eisen J.A."/>
            <person name="Markowitz V."/>
            <person name="Hugenholtz P."/>
            <person name="Kyrpides N.C."/>
            <person name="Klenk H.P."/>
        </authorList>
    </citation>
    <scope>NUCLEOTIDE SEQUENCE [LARGE SCALE GENOMIC DNA]</scope>
    <source>
        <strain evidence="2">ATCC 43644 / DSM 9630 / IS1B</strain>
    </source>
</reference>
<dbReference type="AlphaFoldDB" id="E8R1K5"/>
<dbReference type="KEGG" id="ipa:Isop_2858"/>
<proteinExistence type="predicted"/>
<reference key="1">
    <citation type="submission" date="2010-11" db="EMBL/GenBank/DDBJ databases">
        <title>The complete sequence of chromosome of Isophaera pallida ATCC 43644.</title>
        <authorList>
            <consortium name="US DOE Joint Genome Institute (JGI-PGF)"/>
            <person name="Lucas S."/>
            <person name="Copeland A."/>
            <person name="Lapidus A."/>
            <person name="Bruce D."/>
            <person name="Goodwin L."/>
            <person name="Pitluck S."/>
            <person name="Kyrpides N."/>
            <person name="Mavromatis K."/>
            <person name="Pagani I."/>
            <person name="Ivanova N."/>
            <person name="Saunders E."/>
            <person name="Brettin T."/>
            <person name="Detter J.C."/>
            <person name="Han C."/>
            <person name="Tapia R."/>
            <person name="Land M."/>
            <person name="Hauser L."/>
            <person name="Markowitz V."/>
            <person name="Cheng J.-F."/>
            <person name="Hugenholtz P."/>
            <person name="Woyke T."/>
            <person name="Wu D."/>
            <person name="Eisen J.A."/>
        </authorList>
    </citation>
    <scope>NUCLEOTIDE SEQUENCE</scope>
    <source>
        <strain>ATCC 43644</strain>
    </source>
</reference>
<dbReference type="HOGENOM" id="CLU_3217303_0_0_0"/>
<name>E8R1K5_ISOPI</name>
<sequence length="44" mass="4695">MVISAVEQQPILSADLLTGLVGGSSQVYHMTNLPVRSQVQPQTT</sequence>
<evidence type="ECO:0000313" key="1">
    <source>
        <dbReference type="EMBL" id="ADV63423.1"/>
    </source>
</evidence>
<evidence type="ECO:0000313" key="2">
    <source>
        <dbReference type="Proteomes" id="UP000008631"/>
    </source>
</evidence>
<organism evidence="1 2">
    <name type="scientific">Isosphaera pallida (strain ATCC 43644 / DSM 9630 / IS1B)</name>
    <dbReference type="NCBI Taxonomy" id="575540"/>
    <lineage>
        <taxon>Bacteria</taxon>
        <taxon>Pseudomonadati</taxon>
        <taxon>Planctomycetota</taxon>
        <taxon>Planctomycetia</taxon>
        <taxon>Isosphaerales</taxon>
        <taxon>Isosphaeraceae</taxon>
        <taxon>Isosphaera</taxon>
    </lineage>
</organism>
<dbReference type="EMBL" id="CP002353">
    <property type="protein sequence ID" value="ADV63423.1"/>
    <property type="molecule type" value="Genomic_DNA"/>
</dbReference>
<dbReference type="STRING" id="575540.Isop_2858"/>
<protein>
    <submittedName>
        <fullName evidence="1">Uncharacterized protein</fullName>
    </submittedName>
</protein>
<dbReference type="Proteomes" id="UP000008631">
    <property type="component" value="Chromosome"/>
</dbReference>
<dbReference type="RefSeq" id="WP_013565711.1">
    <property type="nucleotide sequence ID" value="NC_014962.1"/>
</dbReference>
<dbReference type="InParanoid" id="E8R1K5"/>
<keyword evidence="2" id="KW-1185">Reference proteome</keyword>
<accession>E8R1K5</accession>